<accession>A0A916ZCL5</accession>
<dbReference type="EMBL" id="BMIQ01000001">
    <property type="protein sequence ID" value="GGD87305.1"/>
    <property type="molecule type" value="Genomic_DNA"/>
</dbReference>
<comment type="caution">
    <text evidence="1">The sequence shown here is derived from an EMBL/GenBank/DDBJ whole genome shotgun (WGS) entry which is preliminary data.</text>
</comment>
<dbReference type="RefSeq" id="WP_188906421.1">
    <property type="nucleotide sequence ID" value="NZ_BMIQ01000001.1"/>
</dbReference>
<evidence type="ECO:0000313" key="1">
    <source>
        <dbReference type="EMBL" id="GGD87305.1"/>
    </source>
</evidence>
<dbReference type="AlphaFoldDB" id="A0A916ZCL5"/>
<organism evidence="1 2">
    <name type="scientific">Aureimonas endophytica</name>
    <dbReference type="NCBI Taxonomy" id="2027858"/>
    <lineage>
        <taxon>Bacteria</taxon>
        <taxon>Pseudomonadati</taxon>
        <taxon>Pseudomonadota</taxon>
        <taxon>Alphaproteobacteria</taxon>
        <taxon>Hyphomicrobiales</taxon>
        <taxon>Aurantimonadaceae</taxon>
        <taxon>Aureimonas</taxon>
    </lineage>
</organism>
<reference evidence="1" key="2">
    <citation type="submission" date="2020-09" db="EMBL/GenBank/DDBJ databases">
        <authorList>
            <person name="Sun Q."/>
            <person name="Zhou Y."/>
        </authorList>
    </citation>
    <scope>NUCLEOTIDE SEQUENCE</scope>
    <source>
        <strain evidence="1">CGMCC 1.15367</strain>
    </source>
</reference>
<dbReference type="Proteomes" id="UP000644699">
    <property type="component" value="Unassembled WGS sequence"/>
</dbReference>
<evidence type="ECO:0000313" key="2">
    <source>
        <dbReference type="Proteomes" id="UP000644699"/>
    </source>
</evidence>
<name>A0A916ZCL5_9HYPH</name>
<protein>
    <submittedName>
        <fullName evidence="1">Uncharacterized protein</fullName>
    </submittedName>
</protein>
<proteinExistence type="predicted"/>
<reference evidence="1" key="1">
    <citation type="journal article" date="2014" name="Int. J. Syst. Evol. Microbiol.">
        <title>Complete genome sequence of Corynebacterium casei LMG S-19264T (=DSM 44701T), isolated from a smear-ripened cheese.</title>
        <authorList>
            <consortium name="US DOE Joint Genome Institute (JGI-PGF)"/>
            <person name="Walter F."/>
            <person name="Albersmeier A."/>
            <person name="Kalinowski J."/>
            <person name="Ruckert C."/>
        </authorList>
    </citation>
    <scope>NUCLEOTIDE SEQUENCE</scope>
    <source>
        <strain evidence="1">CGMCC 1.15367</strain>
    </source>
</reference>
<sequence length="81" mass="8935">MTEMKAGHKYALGRVLFTDDDVRSFIRIECRRVGSRAAWCREVGLSPSYVGDVVSGRRAPGETMLTALGLRRVVGYEESAA</sequence>
<gene>
    <name evidence="1" type="ORF">GCM10011390_02520</name>
</gene>
<keyword evidence="2" id="KW-1185">Reference proteome</keyword>